<evidence type="ECO:0000313" key="1">
    <source>
        <dbReference type="EMBL" id="KUK86468.1"/>
    </source>
</evidence>
<accession>A0A101I0P0</accession>
<organism evidence="1 2">
    <name type="scientific">candidate division TA06 bacterium 34_109</name>
    <dbReference type="NCBI Taxonomy" id="1635277"/>
    <lineage>
        <taxon>Bacteria</taxon>
        <taxon>Bacteria division TA06</taxon>
    </lineage>
</organism>
<protein>
    <submittedName>
        <fullName evidence="1">Uncharacterized protein</fullName>
    </submittedName>
</protein>
<gene>
    <name evidence="1" type="ORF">XE03_1484</name>
</gene>
<comment type="caution">
    <text evidence="1">The sequence shown here is derived from an EMBL/GenBank/DDBJ whole genome shotgun (WGS) entry which is preliminary data.</text>
</comment>
<name>A0A101I0P0_UNCT6</name>
<proteinExistence type="predicted"/>
<dbReference type="EMBL" id="LGGX01000018">
    <property type="protein sequence ID" value="KUK86468.1"/>
    <property type="molecule type" value="Genomic_DNA"/>
</dbReference>
<sequence length="139" mass="16057">MYRSDGVKLGIELTKIMRDPNSAFWARVLNREEQAEPLESALNLQELIYDKDKKLSKPNWQFPDKTILLLQLMDSPIDHVVSLLDNEIIKEINETGFLEIWIGDYSILEAYGTIQLYCIKPKKLQGLHDHINTGKKPFG</sequence>
<dbReference type="AlphaFoldDB" id="A0A101I0P0"/>
<dbReference type="Proteomes" id="UP000053467">
    <property type="component" value="Unassembled WGS sequence"/>
</dbReference>
<evidence type="ECO:0000313" key="2">
    <source>
        <dbReference type="Proteomes" id="UP000053467"/>
    </source>
</evidence>
<reference evidence="2" key="1">
    <citation type="journal article" date="2015" name="MBio">
        <title>Genome-Resolved Metagenomic Analysis Reveals Roles for Candidate Phyla and Other Microbial Community Members in Biogeochemical Transformations in Oil Reservoirs.</title>
        <authorList>
            <person name="Hu P."/>
            <person name="Tom L."/>
            <person name="Singh A."/>
            <person name="Thomas B.C."/>
            <person name="Baker B.J."/>
            <person name="Piceno Y.M."/>
            <person name="Andersen G.L."/>
            <person name="Banfield J.F."/>
        </authorList>
    </citation>
    <scope>NUCLEOTIDE SEQUENCE [LARGE SCALE GENOMIC DNA]</scope>
</reference>